<keyword evidence="5" id="KW-0732">Signal</keyword>
<protein>
    <submittedName>
        <fullName evidence="7">Sulfatase-like hydrolase/transferase</fullName>
    </submittedName>
</protein>
<comment type="caution">
    <text evidence="7">The sequence shown here is derived from an EMBL/GenBank/DDBJ whole genome shotgun (WGS) entry which is preliminary data.</text>
</comment>
<dbReference type="Proteomes" id="UP001569428">
    <property type="component" value="Unassembled WGS sequence"/>
</dbReference>
<dbReference type="RefSeq" id="WP_371839859.1">
    <property type="nucleotide sequence ID" value="NZ_JBGMEK010000035.1"/>
</dbReference>
<keyword evidence="2" id="KW-0479">Metal-binding</keyword>
<keyword evidence="8" id="KW-1185">Reference proteome</keyword>
<gene>
    <name evidence="7" type="ORF">ACCI49_15000</name>
</gene>
<evidence type="ECO:0000259" key="6">
    <source>
        <dbReference type="Pfam" id="PF00884"/>
    </source>
</evidence>
<dbReference type="PANTHER" id="PTHR42693:SF33">
    <property type="entry name" value="ARYLSULFATASE"/>
    <property type="match status" value="1"/>
</dbReference>
<accession>A0ABV4P2N9</accession>
<reference evidence="7 8" key="1">
    <citation type="submission" date="2024-08" db="EMBL/GenBank/DDBJ databases">
        <authorList>
            <person name="Ishaq N."/>
        </authorList>
    </citation>
    <scope>NUCLEOTIDE SEQUENCE [LARGE SCALE GENOMIC DNA]</scope>
    <source>
        <strain evidence="7 8">DSM 18651</strain>
    </source>
</reference>
<dbReference type="InterPro" id="IPR050738">
    <property type="entry name" value="Sulfatase"/>
</dbReference>
<dbReference type="InterPro" id="IPR000917">
    <property type="entry name" value="Sulfatase_N"/>
</dbReference>
<dbReference type="PROSITE" id="PS00523">
    <property type="entry name" value="SULFATASE_1"/>
    <property type="match status" value="1"/>
</dbReference>
<organism evidence="7 8">
    <name type="scientific">Microbulbifer epialgicus</name>
    <dbReference type="NCBI Taxonomy" id="393907"/>
    <lineage>
        <taxon>Bacteria</taxon>
        <taxon>Pseudomonadati</taxon>
        <taxon>Pseudomonadota</taxon>
        <taxon>Gammaproteobacteria</taxon>
        <taxon>Cellvibrionales</taxon>
        <taxon>Microbulbiferaceae</taxon>
        <taxon>Microbulbifer</taxon>
    </lineage>
</organism>
<dbReference type="PANTHER" id="PTHR42693">
    <property type="entry name" value="ARYLSULFATASE FAMILY MEMBER"/>
    <property type="match status" value="1"/>
</dbReference>
<sequence>MLVRQLLVGLLALLVSSLSLAQVVHDAEYYILKMQNGDKWQKEDVEIDRRLQALRKKYGQPPNIVFLLWDDTAFGAVGFPALQKNFGYTTPNLNKMAAQGINFTRMYAEPSCTPTRAAMLTGRHPVRHGMGAVGMPHEFSGLRAEEVTIAEVLSKAGYATGFFGKGHLGDIEESYLHNQGFDEALFTPMNQITSLYNPQANAVNAVLGLFPDIYPPDPYRLDNPGLVPAGWVMNIEGEKGNPGREWCGTSNECFSKFDPEAERRTMAFIRKNAEAKNPFFVAYWPNFLNFMAVYMPKRSVAGLMVADSFPAVDDFVGQLMDELHNLGIAENTIFIAMADNGPMVHSPPAGWGMLPMLYRGGKGDFTEGGVRVPAFAWWPGVIAPEQTVGDIIHITDLYTTFARLGGAVEHIPMDRVVDGLDQTALLMNGDTYSRRDYVFIYTGKELGATVKGRYKRHWIGAGEVASSGMPEAYYDLYMDPREEYPQLVPLIHTQGQFNHMLARHRLFKKKYPDMPSGKGIPYTGLSNARPETKAIGERVRAVVKEMPFSIEEYLEFKVPGEDKVGDWGH</sequence>
<proteinExistence type="inferred from homology"/>
<evidence type="ECO:0000313" key="7">
    <source>
        <dbReference type="EMBL" id="MFA0812220.1"/>
    </source>
</evidence>
<feature type="signal peptide" evidence="5">
    <location>
        <begin position="1"/>
        <end position="21"/>
    </location>
</feature>
<feature type="domain" description="Sulfatase N-terminal" evidence="6">
    <location>
        <begin position="312"/>
        <end position="406"/>
    </location>
</feature>
<evidence type="ECO:0000256" key="2">
    <source>
        <dbReference type="ARBA" id="ARBA00022723"/>
    </source>
</evidence>
<comment type="similarity">
    <text evidence="1">Belongs to the sulfatase family.</text>
</comment>
<dbReference type="InterPro" id="IPR024607">
    <property type="entry name" value="Sulfatase_CS"/>
</dbReference>
<dbReference type="InterPro" id="IPR017850">
    <property type="entry name" value="Alkaline_phosphatase_core_sf"/>
</dbReference>
<evidence type="ECO:0000256" key="5">
    <source>
        <dbReference type="SAM" id="SignalP"/>
    </source>
</evidence>
<evidence type="ECO:0000256" key="1">
    <source>
        <dbReference type="ARBA" id="ARBA00008779"/>
    </source>
</evidence>
<dbReference type="Gene3D" id="3.30.1120.10">
    <property type="match status" value="1"/>
</dbReference>
<name>A0ABV4P2N9_9GAMM</name>
<evidence type="ECO:0000313" key="8">
    <source>
        <dbReference type="Proteomes" id="UP001569428"/>
    </source>
</evidence>
<keyword evidence="4" id="KW-0106">Calcium</keyword>
<dbReference type="EMBL" id="JBGMEK010000035">
    <property type="protein sequence ID" value="MFA0812220.1"/>
    <property type="molecule type" value="Genomic_DNA"/>
</dbReference>
<feature type="chain" id="PRO_5046554775" evidence="5">
    <location>
        <begin position="22"/>
        <end position="569"/>
    </location>
</feature>
<feature type="domain" description="Sulfatase N-terminal" evidence="6">
    <location>
        <begin position="62"/>
        <end position="201"/>
    </location>
</feature>
<dbReference type="Pfam" id="PF00884">
    <property type="entry name" value="Sulfatase"/>
    <property type="match status" value="2"/>
</dbReference>
<keyword evidence="3" id="KW-0378">Hydrolase</keyword>
<evidence type="ECO:0000256" key="3">
    <source>
        <dbReference type="ARBA" id="ARBA00022801"/>
    </source>
</evidence>
<dbReference type="Gene3D" id="3.40.720.10">
    <property type="entry name" value="Alkaline Phosphatase, subunit A"/>
    <property type="match status" value="1"/>
</dbReference>
<evidence type="ECO:0000256" key="4">
    <source>
        <dbReference type="ARBA" id="ARBA00022837"/>
    </source>
</evidence>
<dbReference type="SUPFAM" id="SSF53649">
    <property type="entry name" value="Alkaline phosphatase-like"/>
    <property type="match status" value="1"/>
</dbReference>